<keyword evidence="2" id="KW-1185">Reference proteome</keyword>
<accession>A0AAE1C9Y5</accession>
<dbReference type="Proteomes" id="UP001270362">
    <property type="component" value="Unassembled WGS sequence"/>
</dbReference>
<protein>
    <submittedName>
        <fullName evidence="1">Uncharacterized protein</fullName>
    </submittedName>
</protein>
<name>A0AAE1C9Y5_9PEZI</name>
<proteinExistence type="predicted"/>
<comment type="caution">
    <text evidence="1">The sequence shown here is derived from an EMBL/GenBank/DDBJ whole genome shotgun (WGS) entry which is preliminary data.</text>
</comment>
<sequence length="170" mass="18466">MLVLVLMLVPPAVSLVTDHTGIPSTGIINLQHHAARCQPYRAYLHVFWVRATAGLLLRARNATMARAMTATTTTIATTAADNCPWGNHSRLGIGACTGYCTLVAFYCVPGYGARVSKGVEPLRSRVPNQRAGSQDCSRRALCSVLLRRQPAGVSVIRAEPKARRPCEIRR</sequence>
<gene>
    <name evidence="1" type="ORF">B0T22DRAFT_464553</name>
</gene>
<evidence type="ECO:0000313" key="1">
    <source>
        <dbReference type="EMBL" id="KAK3684946.1"/>
    </source>
</evidence>
<organism evidence="1 2">
    <name type="scientific">Podospora appendiculata</name>
    <dbReference type="NCBI Taxonomy" id="314037"/>
    <lineage>
        <taxon>Eukaryota</taxon>
        <taxon>Fungi</taxon>
        <taxon>Dikarya</taxon>
        <taxon>Ascomycota</taxon>
        <taxon>Pezizomycotina</taxon>
        <taxon>Sordariomycetes</taxon>
        <taxon>Sordariomycetidae</taxon>
        <taxon>Sordariales</taxon>
        <taxon>Podosporaceae</taxon>
        <taxon>Podospora</taxon>
    </lineage>
</organism>
<feature type="non-terminal residue" evidence="1">
    <location>
        <position position="170"/>
    </location>
</feature>
<reference evidence="1" key="2">
    <citation type="submission" date="2023-06" db="EMBL/GenBank/DDBJ databases">
        <authorList>
            <consortium name="Lawrence Berkeley National Laboratory"/>
            <person name="Haridas S."/>
            <person name="Hensen N."/>
            <person name="Bonometti L."/>
            <person name="Westerberg I."/>
            <person name="Brannstrom I.O."/>
            <person name="Guillou S."/>
            <person name="Cros-Aarteil S."/>
            <person name="Calhoun S."/>
            <person name="Kuo A."/>
            <person name="Mondo S."/>
            <person name="Pangilinan J."/>
            <person name="Riley R."/>
            <person name="Labutti K."/>
            <person name="Andreopoulos B."/>
            <person name="Lipzen A."/>
            <person name="Chen C."/>
            <person name="Yanf M."/>
            <person name="Daum C."/>
            <person name="Ng V."/>
            <person name="Clum A."/>
            <person name="Steindorff A."/>
            <person name="Ohm R."/>
            <person name="Martin F."/>
            <person name="Silar P."/>
            <person name="Natvig D."/>
            <person name="Lalanne C."/>
            <person name="Gautier V."/>
            <person name="Ament-Velasquez S.L."/>
            <person name="Kruys A."/>
            <person name="Hutchinson M.I."/>
            <person name="Powell A.J."/>
            <person name="Barry K."/>
            <person name="Miller A.N."/>
            <person name="Grigoriev I.V."/>
            <person name="Debuchy R."/>
            <person name="Gladieux P."/>
            <person name="Thoren M.H."/>
            <person name="Johannesson H."/>
        </authorList>
    </citation>
    <scope>NUCLEOTIDE SEQUENCE</scope>
    <source>
        <strain evidence="1">CBS 314.62</strain>
    </source>
</reference>
<evidence type="ECO:0000313" key="2">
    <source>
        <dbReference type="Proteomes" id="UP001270362"/>
    </source>
</evidence>
<dbReference type="AlphaFoldDB" id="A0AAE1C9Y5"/>
<reference evidence="1" key="1">
    <citation type="journal article" date="2023" name="Mol. Phylogenet. Evol.">
        <title>Genome-scale phylogeny and comparative genomics of the fungal order Sordariales.</title>
        <authorList>
            <person name="Hensen N."/>
            <person name="Bonometti L."/>
            <person name="Westerberg I."/>
            <person name="Brannstrom I.O."/>
            <person name="Guillou S."/>
            <person name="Cros-Aarteil S."/>
            <person name="Calhoun S."/>
            <person name="Haridas S."/>
            <person name="Kuo A."/>
            <person name="Mondo S."/>
            <person name="Pangilinan J."/>
            <person name="Riley R."/>
            <person name="LaButti K."/>
            <person name="Andreopoulos B."/>
            <person name="Lipzen A."/>
            <person name="Chen C."/>
            <person name="Yan M."/>
            <person name="Daum C."/>
            <person name="Ng V."/>
            <person name="Clum A."/>
            <person name="Steindorff A."/>
            <person name="Ohm R.A."/>
            <person name="Martin F."/>
            <person name="Silar P."/>
            <person name="Natvig D.O."/>
            <person name="Lalanne C."/>
            <person name="Gautier V."/>
            <person name="Ament-Velasquez S.L."/>
            <person name="Kruys A."/>
            <person name="Hutchinson M.I."/>
            <person name="Powell A.J."/>
            <person name="Barry K."/>
            <person name="Miller A.N."/>
            <person name="Grigoriev I.V."/>
            <person name="Debuchy R."/>
            <person name="Gladieux P."/>
            <person name="Hiltunen Thoren M."/>
            <person name="Johannesson H."/>
        </authorList>
    </citation>
    <scope>NUCLEOTIDE SEQUENCE</scope>
    <source>
        <strain evidence="1">CBS 314.62</strain>
    </source>
</reference>
<dbReference type="EMBL" id="JAULSO010000003">
    <property type="protein sequence ID" value="KAK3684946.1"/>
    <property type="molecule type" value="Genomic_DNA"/>
</dbReference>